<dbReference type="GO" id="GO:0070628">
    <property type="term" value="F:proteasome binding"/>
    <property type="evidence" value="ECO:0007669"/>
    <property type="project" value="TreeGrafter"/>
</dbReference>
<name>A0A642UHZ4_DIURU</name>
<dbReference type="OMA" id="NEHESPI"/>
<evidence type="ECO:0000259" key="9">
    <source>
        <dbReference type="PROSITE" id="PS50235"/>
    </source>
</evidence>
<keyword evidence="3" id="KW-0645">Protease</keyword>
<evidence type="ECO:0000256" key="4">
    <source>
        <dbReference type="ARBA" id="ARBA00022786"/>
    </source>
</evidence>
<organism evidence="10 11">
    <name type="scientific">Diutina rugosa</name>
    <name type="common">Yeast</name>
    <name type="synonym">Candida rugosa</name>
    <dbReference type="NCBI Taxonomy" id="5481"/>
    <lineage>
        <taxon>Eukaryota</taxon>
        <taxon>Fungi</taxon>
        <taxon>Dikarya</taxon>
        <taxon>Ascomycota</taxon>
        <taxon>Saccharomycotina</taxon>
        <taxon>Pichiomycetes</taxon>
        <taxon>Debaryomycetaceae</taxon>
        <taxon>Diutina</taxon>
    </lineage>
</organism>
<dbReference type="PANTHER" id="PTHR43982:SF6">
    <property type="entry name" value="UBIQUITIN CARBOXYL-TERMINAL HYDROLASE 2-RELATED"/>
    <property type="match status" value="1"/>
</dbReference>
<dbReference type="GO" id="GO:0061136">
    <property type="term" value="P:regulation of proteasomal protein catabolic process"/>
    <property type="evidence" value="ECO:0007669"/>
    <property type="project" value="TreeGrafter"/>
</dbReference>
<feature type="domain" description="USP" evidence="9">
    <location>
        <begin position="659"/>
        <end position="1241"/>
    </location>
</feature>
<evidence type="ECO:0000256" key="3">
    <source>
        <dbReference type="ARBA" id="ARBA00022670"/>
    </source>
</evidence>
<evidence type="ECO:0000313" key="11">
    <source>
        <dbReference type="Proteomes" id="UP000449547"/>
    </source>
</evidence>
<evidence type="ECO:0000256" key="7">
    <source>
        <dbReference type="SAM" id="Coils"/>
    </source>
</evidence>
<dbReference type="InterPro" id="IPR038765">
    <property type="entry name" value="Papain-like_cys_pep_sf"/>
</dbReference>
<dbReference type="GeneID" id="54783592"/>
<dbReference type="GO" id="GO:0043161">
    <property type="term" value="P:proteasome-mediated ubiquitin-dependent protein catabolic process"/>
    <property type="evidence" value="ECO:0007669"/>
    <property type="project" value="InterPro"/>
</dbReference>
<evidence type="ECO:0000256" key="5">
    <source>
        <dbReference type="ARBA" id="ARBA00022801"/>
    </source>
</evidence>
<sequence length="1256" mass="143206">MDDSPKMLRSEESPLSLETQSTQSTGPTISPSYTPTVISADYLSLQPVKTWDRIVDDLRWSEAYMAHYNHSILPERPLNYSGRLVSPLKFSKIESLNDQVEFAPSVSKIQLPERQQQLSIVRGLLIGEKLRHLEIRILEDRVGNPFRTTGKEKLEFYAISQNWLSTDDQMTLAIFGKSPIEDVFFRSEGLSKKSVRISIFDSEFDGDAMESLTNSEIIKSRYMHAKMQKYPTLSEDTIPTAGTCISYLIRVLKGPLLHKPGDENKTITLSQSVLDAQIDVKMLVNSMGFTLNEDGTQLIPPNLEVATRLKSEFTRRIFELIWKARSLNLEGNFSFLRYSWSSSNVIRCAGDLDSSQAVHYFSEDPDSPPSSFVALSAYPFYQDELLIKCFDLSTTSDPSNRLYYVDAMKNLANIRGGRGRLNAWVQQMTTKGQFTGLYEYIDSLAALGVAVDEKYLPNIEDSSIIASYEFQVAQDPRNYPFYYKQLELIASVRPSIRHFLTKEIPPVSLAEEMLAISEVTEDEVVITAYEYKLDDLMQQNMLNADAAEIRATHRALLSIAVHRKSFCLLDYVEKKLPQLCIPFEGDTKTAYNILGVDSHEPDFMLVSKFQEISINTDDTRPLRAALRRIAEVRDSVVLNQFLATGQIDSSVLPLDMWPAGLDNIGNTCYLNSLLQYYFCLEPLRKEILAFDHHNVKIGNEIASVRKIGGRRVDPIEVERSNQFIYHLADLFYQLIHANRRCVQPSKQLAYLAFLPLSTPVDFDFKKKEDLGLVDDLVDENLMTECKSESNSDYEDDTSLTGSSYIVDTDERVSEIKLKDSVSKVTPPEAKVEVEDLPQSQNPQTFNESLTDEQPGRALLPISSDQIESTIEVGRQQDVTECIENVTFQIETALPPISLDTDQEQNDLIKRLFGGKTKQTITPLDATKSPRISTERFFSLIINISEHPKDIYDSLDTYFSEDLVELDGGKCRKSVTISELPDVLQFHVQRVMFDRERLVAYKALDPIPFGEHIYLDRYLDSDDAQMIARRAEVFTWKQKISFLRDERSKITMPNPSTKLSILDSLKGVKSYMTKLLSQEYSTKGALKSSPNTMISESYTVKADDSSDIEMQERDSKEENSRGVDTEQLSSLTVSESTINFIDRAIEELEMKLKEIDAEIRDLQNKVSVQFDDYNKVGYSVFAIFIHRGEASYGHYWVYIKDFERDMWRKYNDEVVTRVPESEVFDFSEGNTATPYYIVYVKDGCKDIVKPLKRDIIN</sequence>
<evidence type="ECO:0000256" key="6">
    <source>
        <dbReference type="ARBA" id="ARBA00022807"/>
    </source>
</evidence>
<evidence type="ECO:0000256" key="1">
    <source>
        <dbReference type="ARBA" id="ARBA00000707"/>
    </source>
</evidence>
<dbReference type="InterPro" id="IPR028889">
    <property type="entry name" value="USP"/>
</dbReference>
<dbReference type="PROSITE" id="PS50235">
    <property type="entry name" value="USP_3"/>
    <property type="match status" value="1"/>
</dbReference>
<feature type="coiled-coil region" evidence="7">
    <location>
        <begin position="1137"/>
        <end position="1164"/>
    </location>
</feature>
<dbReference type="CDD" id="cd02666">
    <property type="entry name" value="Peptidase_C19J"/>
    <property type="match status" value="1"/>
</dbReference>
<dbReference type="GO" id="GO:0004843">
    <property type="term" value="F:cysteine-type deubiquitinase activity"/>
    <property type="evidence" value="ECO:0007669"/>
    <property type="project" value="UniProtKB-EC"/>
</dbReference>
<dbReference type="PROSITE" id="PS00972">
    <property type="entry name" value="USP_1"/>
    <property type="match status" value="1"/>
</dbReference>
<evidence type="ECO:0000313" key="10">
    <source>
        <dbReference type="EMBL" id="KAA8898087.1"/>
    </source>
</evidence>
<evidence type="ECO:0000256" key="2">
    <source>
        <dbReference type="ARBA" id="ARBA00012759"/>
    </source>
</evidence>
<dbReference type="InterPro" id="IPR044635">
    <property type="entry name" value="UBP14-like"/>
</dbReference>
<dbReference type="Pfam" id="PF13446">
    <property type="entry name" value="RPT"/>
    <property type="match status" value="3"/>
</dbReference>
<feature type="region of interest" description="Disordered" evidence="8">
    <location>
        <begin position="1"/>
        <end position="32"/>
    </location>
</feature>
<dbReference type="VEuPathDB" id="FungiDB:DIURU_004941"/>
<feature type="compositionally biased region" description="Basic and acidic residues" evidence="8">
    <location>
        <begin position="1109"/>
        <end position="1123"/>
    </location>
</feature>
<dbReference type="PANTHER" id="PTHR43982">
    <property type="entry name" value="UBIQUITIN CARBOXYL-TERMINAL HYDROLASE"/>
    <property type="match status" value="1"/>
</dbReference>
<feature type="compositionally biased region" description="Basic and acidic residues" evidence="8">
    <location>
        <begin position="1"/>
        <end position="12"/>
    </location>
</feature>
<dbReference type="Proteomes" id="UP000449547">
    <property type="component" value="Unassembled WGS sequence"/>
</dbReference>
<dbReference type="EC" id="3.4.19.12" evidence="2"/>
<comment type="catalytic activity">
    <reaction evidence="1">
        <text>Thiol-dependent hydrolysis of ester, thioester, amide, peptide and isopeptide bonds formed by the C-terminal Gly of ubiquitin (a 76-residue protein attached to proteins as an intracellular targeting signal).</text>
        <dbReference type="EC" id="3.4.19.12"/>
    </reaction>
</comment>
<dbReference type="InterPro" id="IPR025305">
    <property type="entry name" value="UCH_repeat_domain"/>
</dbReference>
<keyword evidence="5" id="KW-0378">Hydrolase</keyword>
<gene>
    <name evidence="10" type="ORF">DIURU_004941</name>
</gene>
<protein>
    <recommendedName>
        <fullName evidence="2">ubiquitinyl hydrolase 1</fullName>
        <ecNumber evidence="2">3.4.19.12</ecNumber>
    </recommendedName>
</protein>
<dbReference type="EMBL" id="SWFT01000149">
    <property type="protein sequence ID" value="KAA8898087.1"/>
    <property type="molecule type" value="Genomic_DNA"/>
</dbReference>
<keyword evidence="11" id="KW-1185">Reference proteome</keyword>
<evidence type="ECO:0000256" key="8">
    <source>
        <dbReference type="SAM" id="MobiDB-lite"/>
    </source>
</evidence>
<dbReference type="Gene3D" id="3.90.70.10">
    <property type="entry name" value="Cysteine proteinases"/>
    <property type="match status" value="1"/>
</dbReference>
<dbReference type="RefSeq" id="XP_034010344.1">
    <property type="nucleotide sequence ID" value="XM_034157869.1"/>
</dbReference>
<keyword evidence="6" id="KW-0788">Thiol protease</keyword>
<feature type="region of interest" description="Disordered" evidence="8">
    <location>
        <begin position="1100"/>
        <end position="1127"/>
    </location>
</feature>
<keyword evidence="4" id="KW-0833">Ubl conjugation pathway</keyword>
<dbReference type="SUPFAM" id="SSF54001">
    <property type="entry name" value="Cysteine proteinases"/>
    <property type="match status" value="1"/>
</dbReference>
<feature type="compositionally biased region" description="Polar residues" evidence="8">
    <location>
        <begin position="16"/>
        <end position="32"/>
    </location>
</feature>
<keyword evidence="7" id="KW-0175">Coiled coil</keyword>
<dbReference type="Pfam" id="PF00443">
    <property type="entry name" value="UCH"/>
    <property type="match status" value="1"/>
</dbReference>
<accession>A0A642UHZ4</accession>
<dbReference type="GO" id="GO:0016579">
    <property type="term" value="P:protein deubiquitination"/>
    <property type="evidence" value="ECO:0007669"/>
    <property type="project" value="InterPro"/>
</dbReference>
<dbReference type="OrthoDB" id="2420415at2759"/>
<dbReference type="InterPro" id="IPR018200">
    <property type="entry name" value="USP_CS"/>
</dbReference>
<dbReference type="AlphaFoldDB" id="A0A642UHZ4"/>
<reference evidence="10 11" key="1">
    <citation type="submission" date="2019-07" db="EMBL/GenBank/DDBJ databases">
        <title>Genome assembly of two rare yeast pathogens: Diutina rugosa and Trichomonascus ciferrii.</title>
        <authorList>
            <person name="Mixao V."/>
            <person name="Saus E."/>
            <person name="Hansen A."/>
            <person name="Lass-Flor C."/>
            <person name="Gabaldon T."/>
        </authorList>
    </citation>
    <scope>NUCLEOTIDE SEQUENCE [LARGE SCALE GENOMIC DNA]</scope>
    <source>
        <strain evidence="10 11">CBS 613</strain>
    </source>
</reference>
<comment type="caution">
    <text evidence="10">The sequence shown here is derived from an EMBL/GenBank/DDBJ whole genome shotgun (WGS) entry which is preliminary data.</text>
</comment>
<dbReference type="InterPro" id="IPR001394">
    <property type="entry name" value="Peptidase_C19_UCH"/>
</dbReference>
<proteinExistence type="predicted"/>